<organism evidence="1 2">
    <name type="scientific">Streptomyces tendae</name>
    <dbReference type="NCBI Taxonomy" id="1932"/>
    <lineage>
        <taxon>Bacteria</taxon>
        <taxon>Bacillati</taxon>
        <taxon>Actinomycetota</taxon>
        <taxon>Actinomycetes</taxon>
        <taxon>Kitasatosporales</taxon>
        <taxon>Streptomycetaceae</taxon>
        <taxon>Streptomyces</taxon>
    </lineage>
</organism>
<protein>
    <recommendedName>
        <fullName evidence="3">DUF4241 domain-containing protein</fullName>
    </recommendedName>
</protein>
<evidence type="ECO:0000313" key="1">
    <source>
        <dbReference type="EMBL" id="QER89025.1"/>
    </source>
</evidence>
<reference evidence="1 2" key="1">
    <citation type="submission" date="2019-09" db="EMBL/GenBank/DDBJ databases">
        <title>Draft genome sequence of the Ebosin-producing strain Streptomyces sp. 139.</title>
        <authorList>
            <person name="Ai L."/>
            <person name="Geng M."/>
            <person name="Ma M."/>
            <person name="Bai L."/>
        </authorList>
    </citation>
    <scope>NUCLEOTIDE SEQUENCE [LARGE SCALE GENOMIC DNA]</scope>
    <source>
        <strain evidence="1 2">139</strain>
    </source>
</reference>
<name>A0ABX5ZXF6_STRTE</name>
<dbReference type="EMBL" id="CP043959">
    <property type="protein sequence ID" value="QER89025.1"/>
    <property type="molecule type" value="Genomic_DNA"/>
</dbReference>
<dbReference type="Proteomes" id="UP000324308">
    <property type="component" value="Chromosome"/>
</dbReference>
<proteinExistence type="predicted"/>
<dbReference type="RefSeq" id="WP_150156534.1">
    <property type="nucleotide sequence ID" value="NZ_CP043959.1"/>
</dbReference>
<keyword evidence="2" id="KW-1185">Reference proteome</keyword>
<evidence type="ECO:0000313" key="2">
    <source>
        <dbReference type="Proteomes" id="UP000324308"/>
    </source>
</evidence>
<accession>A0ABX5ZXF6</accession>
<sequence>MGLTYGYDIYLRPENVARALTAVAKLAPPERKVPPLSVTLPEGERVVLPFTCSFESDPVDCAGQDRVTLDTSIMFPADDAVRAYAEEAGLPVREGRVRIGYVYLTIFFPSLMDPRFVCMSFWAATSRMSRLFADSTAVRKVFTDLAAGADAVCCLFDTEDGAPERAFYGTGETTDDGLDGARFPEEHLLLGAWPVPGR</sequence>
<gene>
    <name evidence="1" type="ORF">F3L20_27020</name>
</gene>
<evidence type="ECO:0008006" key="3">
    <source>
        <dbReference type="Google" id="ProtNLM"/>
    </source>
</evidence>